<accession>A0A382XWU2</accession>
<feature type="non-terminal residue" evidence="1">
    <location>
        <position position="175"/>
    </location>
</feature>
<organism evidence="1">
    <name type="scientific">marine metagenome</name>
    <dbReference type="NCBI Taxonomy" id="408172"/>
    <lineage>
        <taxon>unclassified sequences</taxon>
        <taxon>metagenomes</taxon>
        <taxon>ecological metagenomes</taxon>
    </lineage>
</organism>
<gene>
    <name evidence="1" type="ORF">METZ01_LOCUS427612</name>
</gene>
<protein>
    <recommendedName>
        <fullName evidence="2">Metallo-beta-lactamase domain-containing protein</fullName>
    </recommendedName>
</protein>
<dbReference type="Pfam" id="PF14597">
    <property type="entry name" value="Lactamase_B_5"/>
    <property type="match status" value="1"/>
</dbReference>
<dbReference type="EMBL" id="UINC01170622">
    <property type="protein sequence ID" value="SVD74758.1"/>
    <property type="molecule type" value="Genomic_DNA"/>
</dbReference>
<name>A0A382XWU2_9ZZZZ</name>
<dbReference type="Gene3D" id="3.60.15.10">
    <property type="entry name" value="Ribonuclease Z/Hydroxyacylglutathione hydrolase-like"/>
    <property type="match status" value="1"/>
</dbReference>
<dbReference type="AlphaFoldDB" id="A0A382XWU2"/>
<dbReference type="InterPro" id="IPR036866">
    <property type="entry name" value="RibonucZ/Hydroxyglut_hydro"/>
</dbReference>
<evidence type="ECO:0008006" key="2">
    <source>
        <dbReference type="Google" id="ProtNLM"/>
    </source>
</evidence>
<sequence>MIEKIASIYRIDCGLSLPGNLETISIPGLPDKMPAAMHAVEAEEGLVLIDPFNLSSEKTRQLEAIGTPGHVLITNLNHDRDALDYRRRYGAKIWGHRDLANYFKFEFDFVFDDGDTVPGDLRAILLPGTFRGETVFLDSREGGSLIAGDAIFNVDLEEFGLAGTAMGAIGWPDGL</sequence>
<proteinExistence type="predicted"/>
<reference evidence="1" key="1">
    <citation type="submission" date="2018-05" db="EMBL/GenBank/DDBJ databases">
        <authorList>
            <person name="Lanie J.A."/>
            <person name="Ng W.-L."/>
            <person name="Kazmierczak K.M."/>
            <person name="Andrzejewski T.M."/>
            <person name="Davidsen T.M."/>
            <person name="Wayne K.J."/>
            <person name="Tettelin H."/>
            <person name="Glass J.I."/>
            <person name="Rusch D."/>
            <person name="Podicherti R."/>
            <person name="Tsui H.-C.T."/>
            <person name="Winkler M.E."/>
        </authorList>
    </citation>
    <scope>NUCLEOTIDE SEQUENCE</scope>
</reference>
<dbReference type="SUPFAM" id="SSF56281">
    <property type="entry name" value="Metallo-hydrolase/oxidoreductase"/>
    <property type="match status" value="1"/>
</dbReference>
<evidence type="ECO:0000313" key="1">
    <source>
        <dbReference type="EMBL" id="SVD74758.1"/>
    </source>
</evidence>